<feature type="compositionally biased region" description="Basic and acidic residues" evidence="1">
    <location>
        <begin position="132"/>
        <end position="146"/>
    </location>
</feature>
<sequence>MPISICVSNHIRSHVSEQQLFGDPRSPAGRGLKGNLARLEVLHRSLSLGSGPHDDLDGVCGVAIYGTATADLFKWLRTDCFRTQDWASRHRMACHQKKTAKASRCCHTPSWERQSPLEDLAQITAERGSMGSHEEYDAQVKERRVDPSGGELPIEDLVVDIEDGAGPLPGFLVVDEGKSPGVHVLRERMESSTTK</sequence>
<keyword evidence="3" id="KW-1185">Reference proteome</keyword>
<dbReference type="RefSeq" id="XP_066661324.1">
    <property type="nucleotide sequence ID" value="XM_066819136.1"/>
</dbReference>
<protein>
    <submittedName>
        <fullName evidence="2">Uncharacterized protein</fullName>
    </submittedName>
</protein>
<dbReference type="GeneID" id="92052196"/>
<evidence type="ECO:0000313" key="2">
    <source>
        <dbReference type="EMBL" id="KAK8062725.1"/>
    </source>
</evidence>
<gene>
    <name evidence="2" type="ORF">PG997_014822</name>
</gene>
<organism evidence="2 3">
    <name type="scientific">Apiospora hydei</name>
    <dbReference type="NCBI Taxonomy" id="1337664"/>
    <lineage>
        <taxon>Eukaryota</taxon>
        <taxon>Fungi</taxon>
        <taxon>Dikarya</taxon>
        <taxon>Ascomycota</taxon>
        <taxon>Pezizomycotina</taxon>
        <taxon>Sordariomycetes</taxon>
        <taxon>Xylariomycetidae</taxon>
        <taxon>Amphisphaeriales</taxon>
        <taxon>Apiosporaceae</taxon>
        <taxon>Apiospora</taxon>
    </lineage>
</organism>
<dbReference type="Proteomes" id="UP001433268">
    <property type="component" value="Unassembled WGS sequence"/>
</dbReference>
<evidence type="ECO:0000256" key="1">
    <source>
        <dbReference type="SAM" id="MobiDB-lite"/>
    </source>
</evidence>
<dbReference type="EMBL" id="JAQQWN010000010">
    <property type="protein sequence ID" value="KAK8062725.1"/>
    <property type="molecule type" value="Genomic_DNA"/>
</dbReference>
<reference evidence="2 3" key="1">
    <citation type="submission" date="2023-01" db="EMBL/GenBank/DDBJ databases">
        <title>Analysis of 21 Apiospora genomes using comparative genomics revels a genus with tremendous synthesis potential of carbohydrate active enzymes and secondary metabolites.</title>
        <authorList>
            <person name="Sorensen T."/>
        </authorList>
    </citation>
    <scope>NUCLEOTIDE SEQUENCE [LARGE SCALE GENOMIC DNA]</scope>
    <source>
        <strain evidence="2 3">CBS 114990</strain>
    </source>
</reference>
<evidence type="ECO:0000313" key="3">
    <source>
        <dbReference type="Proteomes" id="UP001433268"/>
    </source>
</evidence>
<feature type="region of interest" description="Disordered" evidence="1">
    <location>
        <begin position="128"/>
        <end position="151"/>
    </location>
</feature>
<comment type="caution">
    <text evidence="2">The sequence shown here is derived from an EMBL/GenBank/DDBJ whole genome shotgun (WGS) entry which is preliminary data.</text>
</comment>
<proteinExistence type="predicted"/>
<accession>A0ABR1UV02</accession>
<name>A0ABR1UV02_9PEZI</name>